<evidence type="ECO:0000313" key="3">
    <source>
        <dbReference type="Proteomes" id="UP000886653"/>
    </source>
</evidence>
<dbReference type="Proteomes" id="UP000886653">
    <property type="component" value="Unassembled WGS sequence"/>
</dbReference>
<evidence type="ECO:0000313" key="2">
    <source>
        <dbReference type="EMBL" id="KAG0141784.1"/>
    </source>
</evidence>
<feature type="chain" id="PRO_5040404061" evidence="1">
    <location>
        <begin position="18"/>
        <end position="152"/>
    </location>
</feature>
<dbReference type="OrthoDB" id="2547765at2759"/>
<gene>
    <name evidence="2" type="ORF">CROQUDRAFT_51219</name>
</gene>
<evidence type="ECO:0000256" key="1">
    <source>
        <dbReference type="SAM" id="SignalP"/>
    </source>
</evidence>
<keyword evidence="3" id="KW-1185">Reference proteome</keyword>
<protein>
    <submittedName>
        <fullName evidence="2">Uncharacterized protein</fullName>
    </submittedName>
</protein>
<dbReference type="EMBL" id="MU167371">
    <property type="protein sequence ID" value="KAG0141784.1"/>
    <property type="molecule type" value="Genomic_DNA"/>
</dbReference>
<organism evidence="2 3">
    <name type="scientific">Cronartium quercuum f. sp. fusiforme G11</name>
    <dbReference type="NCBI Taxonomy" id="708437"/>
    <lineage>
        <taxon>Eukaryota</taxon>
        <taxon>Fungi</taxon>
        <taxon>Dikarya</taxon>
        <taxon>Basidiomycota</taxon>
        <taxon>Pucciniomycotina</taxon>
        <taxon>Pucciniomycetes</taxon>
        <taxon>Pucciniales</taxon>
        <taxon>Coleosporiaceae</taxon>
        <taxon>Cronartium</taxon>
    </lineage>
</organism>
<comment type="caution">
    <text evidence="2">The sequence shown here is derived from an EMBL/GenBank/DDBJ whole genome shotgun (WGS) entry which is preliminary data.</text>
</comment>
<dbReference type="AlphaFoldDB" id="A0A9P6NCR3"/>
<sequence length="152" mass="16846">MRFVGLVLSFAPIFIQSQSYDDQGSTLYITEPACAYYKCEVEKRGGDQLKINWLNSPSGNVKITLEGQTGEPTYTVTEKVPGTQSGCYKGDTGKRPCGQYSFTIPKNFRGGKYSVAITSLNQPDKIGYSDIVKITNPPQTTRTVSKKKKNKR</sequence>
<proteinExistence type="predicted"/>
<accession>A0A9P6NCR3</accession>
<reference evidence="2" key="1">
    <citation type="submission" date="2013-11" db="EMBL/GenBank/DDBJ databases">
        <title>Genome sequence of the fusiform rust pathogen reveals effectors for host alternation and coevolution with pine.</title>
        <authorList>
            <consortium name="DOE Joint Genome Institute"/>
            <person name="Smith K."/>
            <person name="Pendleton A."/>
            <person name="Kubisiak T."/>
            <person name="Anderson C."/>
            <person name="Salamov A."/>
            <person name="Aerts A."/>
            <person name="Riley R."/>
            <person name="Clum A."/>
            <person name="Lindquist E."/>
            <person name="Ence D."/>
            <person name="Campbell M."/>
            <person name="Kronenberg Z."/>
            <person name="Feau N."/>
            <person name="Dhillon B."/>
            <person name="Hamelin R."/>
            <person name="Burleigh J."/>
            <person name="Smith J."/>
            <person name="Yandell M."/>
            <person name="Nelson C."/>
            <person name="Grigoriev I."/>
            <person name="Davis J."/>
        </authorList>
    </citation>
    <scope>NUCLEOTIDE SEQUENCE</scope>
    <source>
        <strain evidence="2">G11</strain>
    </source>
</reference>
<name>A0A9P6NCR3_9BASI</name>
<feature type="signal peptide" evidence="1">
    <location>
        <begin position="1"/>
        <end position="17"/>
    </location>
</feature>
<keyword evidence="1" id="KW-0732">Signal</keyword>